<accession>A0A1T3P3Q9</accession>
<dbReference type="STRING" id="159449.B4N89_24800"/>
<name>A0A1T3P3Q9_9ACTN</name>
<evidence type="ECO:0000259" key="3">
    <source>
        <dbReference type="Pfam" id="PF00487"/>
    </source>
</evidence>
<gene>
    <name evidence="4" type="ORF">B4N89_24800</name>
</gene>
<dbReference type="PIRSF" id="PIRSF015921">
    <property type="entry name" value="FA_sphinglp_des"/>
    <property type="match status" value="1"/>
</dbReference>
<dbReference type="AlphaFoldDB" id="A0A1T3P3Q9"/>
<keyword evidence="5" id="KW-1185">Reference proteome</keyword>
<dbReference type="PANTHER" id="PTHR19353:SF19">
    <property type="entry name" value="DELTA(5) FATTY ACID DESATURASE C-RELATED"/>
    <property type="match status" value="1"/>
</dbReference>
<organism evidence="4 5">
    <name type="scientific">Embleya scabrispora</name>
    <dbReference type="NCBI Taxonomy" id="159449"/>
    <lineage>
        <taxon>Bacteria</taxon>
        <taxon>Bacillati</taxon>
        <taxon>Actinomycetota</taxon>
        <taxon>Actinomycetes</taxon>
        <taxon>Kitasatosporales</taxon>
        <taxon>Streptomycetaceae</taxon>
        <taxon>Embleya</taxon>
    </lineage>
</organism>
<keyword evidence="2" id="KW-0472">Membrane</keyword>
<evidence type="ECO:0000313" key="4">
    <source>
        <dbReference type="EMBL" id="OPC83726.1"/>
    </source>
</evidence>
<dbReference type="EMBL" id="MWQN01000001">
    <property type="protein sequence ID" value="OPC83726.1"/>
    <property type="molecule type" value="Genomic_DNA"/>
</dbReference>
<dbReference type="OrthoDB" id="104711at2"/>
<dbReference type="CDD" id="cd03506">
    <property type="entry name" value="Delta6-FADS-like"/>
    <property type="match status" value="1"/>
</dbReference>
<dbReference type="InterPro" id="IPR012171">
    <property type="entry name" value="Fatty_acid_desaturase"/>
</dbReference>
<proteinExistence type="predicted"/>
<dbReference type="PANTHER" id="PTHR19353">
    <property type="entry name" value="FATTY ACID DESATURASE 2"/>
    <property type="match status" value="1"/>
</dbReference>
<dbReference type="Pfam" id="PF00487">
    <property type="entry name" value="FA_desaturase"/>
    <property type="match status" value="1"/>
</dbReference>
<sequence>MPHDLDRTDPGRAAGPAPRRGSDFAPLLADLKAAGLLERRTAWYARSIGLNLLLLLGSWAAVIRVGDSWWQLALAIPVALFTTRASFVGHDAGHQQIARSARTHRILSLLHGNLLMGMSCGWWNAKHNKHHANPNHREKDPDVAVGVLVWDAEQTGGRTGLMGWLTRNQARLFFPLLLLEGLNLKVNGLMALKERTPRERRVEGSVLALHYALYISVLAISMSPVKALVFVLLTHALLGLHLGMAFAPNHKGMPMPEPGVKWDHLRRQVLTSRNVTGGPVTDWLLGGLNYQIEHHLVPNMPRVNLRRAQPIVRAHCARLGVPYLETSAITSYRQALGHMHRVGAPLRKERAKVSAND</sequence>
<feature type="transmembrane region" description="Helical" evidence="2">
    <location>
        <begin position="43"/>
        <end position="63"/>
    </location>
</feature>
<dbReference type="InterPro" id="IPR005804">
    <property type="entry name" value="FA_desaturase_dom"/>
</dbReference>
<evidence type="ECO:0000256" key="2">
    <source>
        <dbReference type="SAM" id="Phobius"/>
    </source>
</evidence>
<feature type="domain" description="Fatty acid desaturase" evidence="3">
    <location>
        <begin position="68"/>
        <end position="326"/>
    </location>
</feature>
<protein>
    <submittedName>
        <fullName evidence="4">Acyl-CoA desaturase</fullName>
    </submittedName>
</protein>
<feature type="transmembrane region" description="Helical" evidence="2">
    <location>
        <begin position="228"/>
        <end position="247"/>
    </location>
</feature>
<reference evidence="4 5" key="1">
    <citation type="submission" date="2017-03" db="EMBL/GenBank/DDBJ databases">
        <title>Draft genome sequence of Streptomyces scabrisporus NF3, endophyte isolated from Amphipterygium adstringens.</title>
        <authorList>
            <person name="Vazquez M."/>
            <person name="Ceapa C.D."/>
            <person name="Rodriguez Luna D."/>
            <person name="Sanchez Esquivel S."/>
        </authorList>
    </citation>
    <scope>NUCLEOTIDE SEQUENCE [LARGE SCALE GENOMIC DNA]</scope>
    <source>
        <strain evidence="4 5">NF3</strain>
    </source>
</reference>
<keyword evidence="2" id="KW-1133">Transmembrane helix</keyword>
<dbReference type="GO" id="GO:0016717">
    <property type="term" value="F:oxidoreductase activity, acting on paired donors, with oxidation of a pair of donors resulting in the reduction of molecular oxygen to two molecules of water"/>
    <property type="evidence" value="ECO:0007669"/>
    <property type="project" value="TreeGrafter"/>
</dbReference>
<comment type="caution">
    <text evidence="4">The sequence shown here is derived from an EMBL/GenBank/DDBJ whole genome shotgun (WGS) entry which is preliminary data.</text>
</comment>
<dbReference type="Proteomes" id="UP000190037">
    <property type="component" value="Unassembled WGS sequence"/>
</dbReference>
<feature type="region of interest" description="Disordered" evidence="1">
    <location>
        <begin position="1"/>
        <end position="20"/>
    </location>
</feature>
<dbReference type="RefSeq" id="WP_078978022.1">
    <property type="nucleotide sequence ID" value="NZ_MWQN01000001.1"/>
</dbReference>
<feature type="compositionally biased region" description="Basic and acidic residues" evidence="1">
    <location>
        <begin position="1"/>
        <end position="10"/>
    </location>
</feature>
<evidence type="ECO:0000313" key="5">
    <source>
        <dbReference type="Proteomes" id="UP000190037"/>
    </source>
</evidence>
<dbReference type="GO" id="GO:0016020">
    <property type="term" value="C:membrane"/>
    <property type="evidence" value="ECO:0007669"/>
    <property type="project" value="TreeGrafter"/>
</dbReference>
<feature type="transmembrane region" description="Helical" evidence="2">
    <location>
        <begin position="69"/>
        <end position="87"/>
    </location>
</feature>
<dbReference type="GO" id="GO:0008610">
    <property type="term" value="P:lipid biosynthetic process"/>
    <property type="evidence" value="ECO:0007669"/>
    <property type="project" value="UniProtKB-ARBA"/>
</dbReference>
<keyword evidence="2" id="KW-0812">Transmembrane</keyword>
<evidence type="ECO:0000256" key="1">
    <source>
        <dbReference type="SAM" id="MobiDB-lite"/>
    </source>
</evidence>
<feature type="transmembrane region" description="Helical" evidence="2">
    <location>
        <begin position="204"/>
        <end position="222"/>
    </location>
</feature>